<sequence>MPPRVVIIPGNGAGDVYHANWYGWLHNKLNTKENIPCALENMPDPVTARESVWIPFMKETLKCDESTIIVGHSSGAQAAMRYAEKYKVLGIIVVSGCVTDLGDENERASGYYNRPWEWEKIRANATFVLQFGSTDDPFIPWEEQQQVHQGLQSKLHKYEDKGHCMNSTFPDLLNAVKHLVVFKF</sequence>
<dbReference type="InterPro" id="IPR010662">
    <property type="entry name" value="RBBP9/YdeN"/>
</dbReference>
<keyword evidence="2 3" id="KW-0378">Hydrolase</keyword>
<keyword evidence="1" id="KW-1185">Reference proteome</keyword>
<evidence type="ECO:0000313" key="2">
    <source>
        <dbReference type="RefSeq" id="XP_013381212.1"/>
    </source>
</evidence>
<dbReference type="Proteomes" id="UP000085678">
    <property type="component" value="Unplaced"/>
</dbReference>
<dbReference type="Gene3D" id="3.40.50.1820">
    <property type="entry name" value="alpha/beta hydrolase"/>
    <property type="match status" value="1"/>
</dbReference>
<dbReference type="GO" id="GO:0016787">
    <property type="term" value="F:hydrolase activity"/>
    <property type="evidence" value="ECO:0007669"/>
    <property type="project" value="UniProtKB-KW"/>
</dbReference>
<dbReference type="RefSeq" id="XP_013381212.1">
    <property type="nucleotide sequence ID" value="XM_013525758.2"/>
</dbReference>
<proteinExistence type="predicted"/>
<gene>
    <name evidence="2 3" type="primary">LOC106152241</name>
</gene>
<protein>
    <submittedName>
        <fullName evidence="2 3">Hydrolase RBBP9</fullName>
    </submittedName>
</protein>
<evidence type="ECO:0000313" key="1">
    <source>
        <dbReference type="Proteomes" id="UP000085678"/>
    </source>
</evidence>
<name>A0A1S3H5D0_LINAN</name>
<dbReference type="SUPFAM" id="SSF53474">
    <property type="entry name" value="alpha/beta-Hydrolases"/>
    <property type="match status" value="1"/>
</dbReference>
<dbReference type="PANTHER" id="PTHR15394:SF3">
    <property type="entry name" value="SERINE HYDROLASE RBBP9"/>
    <property type="match status" value="1"/>
</dbReference>
<dbReference type="Pfam" id="PF06821">
    <property type="entry name" value="Ser_hydrolase"/>
    <property type="match status" value="1"/>
</dbReference>
<dbReference type="STRING" id="7574.A0A1S3H5D0"/>
<dbReference type="KEGG" id="lak:106152241"/>
<reference evidence="2 3" key="1">
    <citation type="submission" date="2025-04" db="UniProtKB">
        <authorList>
            <consortium name="RefSeq"/>
        </authorList>
    </citation>
    <scope>IDENTIFICATION</scope>
    <source>
        <tissue evidence="2 3">Gonads</tissue>
    </source>
</reference>
<dbReference type="InterPro" id="IPR029058">
    <property type="entry name" value="AB_hydrolase_fold"/>
</dbReference>
<evidence type="ECO:0000313" key="3">
    <source>
        <dbReference type="RefSeq" id="XP_013381213.1"/>
    </source>
</evidence>
<dbReference type="GeneID" id="106152241"/>
<dbReference type="RefSeq" id="XP_013381213.1">
    <property type="nucleotide sequence ID" value="XM_013525759.2"/>
</dbReference>
<organism evidence="1 3">
    <name type="scientific">Lingula anatina</name>
    <name type="common">Brachiopod</name>
    <name type="synonym">Lingula unguis</name>
    <dbReference type="NCBI Taxonomy" id="7574"/>
    <lineage>
        <taxon>Eukaryota</taxon>
        <taxon>Metazoa</taxon>
        <taxon>Spiralia</taxon>
        <taxon>Lophotrochozoa</taxon>
        <taxon>Brachiopoda</taxon>
        <taxon>Linguliformea</taxon>
        <taxon>Lingulata</taxon>
        <taxon>Lingulida</taxon>
        <taxon>Linguloidea</taxon>
        <taxon>Lingulidae</taxon>
        <taxon>Lingula</taxon>
    </lineage>
</organism>
<dbReference type="OrthoDB" id="2369073at2759"/>
<dbReference type="PANTHER" id="PTHR15394">
    <property type="entry name" value="SERINE HYDROLASE RBBP9"/>
    <property type="match status" value="1"/>
</dbReference>
<dbReference type="AlphaFoldDB" id="A0A1S3H5D0"/>
<accession>A0A1S3H5D0</accession>